<accession>A0A4Q2D8V8</accession>
<keyword evidence="2" id="KW-1185">Reference proteome</keyword>
<evidence type="ECO:0000313" key="2">
    <source>
        <dbReference type="Proteomes" id="UP000290288"/>
    </source>
</evidence>
<comment type="caution">
    <text evidence="1">The sequence shown here is derived from an EMBL/GenBank/DDBJ whole genome shotgun (WGS) entry which is preliminary data.</text>
</comment>
<sequence length="243" mass="26820">MVILTMPPPVVPTETWDTGDGNYVANPYNHENELSKSNPVRPMADTSAKAMIAQKDAGVTLVVLPNSKHFDMSQSIKLKLKQDKNQPPIPGSVQVPYGGHPGPFSTPYPPPYPFFMSPYAYPGTYPLSSHHHQPHAVAAHYPPPQHLFGTHNDHAHAIYPPIMAMAQQVSLHTKITPLPCLLMSFCVAYNISEANKGKLRLLEYEPGDKGVTALLQEDYIGAGFSVLGWQRFMEAHRKYIAGV</sequence>
<reference evidence="1 2" key="1">
    <citation type="submission" date="2019-01" db="EMBL/GenBank/DDBJ databases">
        <title>Draft genome sequence of Psathyrella aberdarensis IHI B618.</title>
        <authorList>
            <person name="Buettner E."/>
            <person name="Kellner H."/>
        </authorList>
    </citation>
    <scope>NUCLEOTIDE SEQUENCE [LARGE SCALE GENOMIC DNA]</scope>
    <source>
        <strain evidence="1 2">IHI B618</strain>
    </source>
</reference>
<protein>
    <submittedName>
        <fullName evidence="1">Uncharacterized protein</fullName>
    </submittedName>
</protein>
<evidence type="ECO:0000313" key="1">
    <source>
        <dbReference type="EMBL" id="RXW14705.1"/>
    </source>
</evidence>
<organism evidence="1 2">
    <name type="scientific">Candolleomyces aberdarensis</name>
    <dbReference type="NCBI Taxonomy" id="2316362"/>
    <lineage>
        <taxon>Eukaryota</taxon>
        <taxon>Fungi</taxon>
        <taxon>Dikarya</taxon>
        <taxon>Basidiomycota</taxon>
        <taxon>Agaricomycotina</taxon>
        <taxon>Agaricomycetes</taxon>
        <taxon>Agaricomycetidae</taxon>
        <taxon>Agaricales</taxon>
        <taxon>Agaricineae</taxon>
        <taxon>Psathyrellaceae</taxon>
        <taxon>Candolleomyces</taxon>
    </lineage>
</organism>
<dbReference type="EMBL" id="SDEE01000660">
    <property type="protein sequence ID" value="RXW14705.1"/>
    <property type="molecule type" value="Genomic_DNA"/>
</dbReference>
<gene>
    <name evidence="1" type="ORF">EST38_g11148</name>
</gene>
<proteinExistence type="predicted"/>
<dbReference type="Proteomes" id="UP000290288">
    <property type="component" value="Unassembled WGS sequence"/>
</dbReference>
<dbReference type="AlphaFoldDB" id="A0A4Q2D8V8"/>
<dbReference type="OrthoDB" id="3056089at2759"/>
<name>A0A4Q2D8V8_9AGAR</name>